<accession>A0A1Z2XVS0</accession>
<dbReference type="GO" id="GO:0003700">
    <property type="term" value="F:DNA-binding transcription factor activity"/>
    <property type="evidence" value="ECO:0007669"/>
    <property type="project" value="InterPro"/>
</dbReference>
<evidence type="ECO:0000259" key="5">
    <source>
        <dbReference type="PROSITE" id="PS50931"/>
    </source>
</evidence>
<protein>
    <submittedName>
        <fullName evidence="7">LysR family transcriptional regulator</fullName>
    </submittedName>
</protein>
<sequence>MYNPQLDTFLTAADAGSFSKAAEQMFITPTAVIKQINLLEDALGVKLFERTHRGLTLTKAGVSLYKDAKYIIQYCKDSVSRAKNAMQGDTDIVRIGTSPMTPAQALMELWPAIHEQCPEIKFQMVPFENSPENAREILANLGRDIDVVAGVFDETMLNLRRCAGFEMSREPLCVAVSIYHPLAAKTKLAVQDLYGENLLMMHRNWSNYVDELRDELWQEHPQVNIVDFDLYRMDVFNRCENGSDLLLVVPPWANVHPLLKVIPVEWDHSIPYGLLHSPEPSRTVKKFLKAVRTAIAGNQL</sequence>
<dbReference type="KEGG" id="amur:ADH66_19070"/>
<dbReference type="InterPro" id="IPR036388">
    <property type="entry name" value="WH-like_DNA-bd_sf"/>
</dbReference>
<dbReference type="PANTHER" id="PTHR30346:SF0">
    <property type="entry name" value="HCA OPERON TRANSCRIPTIONAL ACTIVATOR HCAR"/>
    <property type="match status" value="1"/>
</dbReference>
<dbReference type="GO" id="GO:0032993">
    <property type="term" value="C:protein-DNA complex"/>
    <property type="evidence" value="ECO:0007669"/>
    <property type="project" value="TreeGrafter"/>
</dbReference>
<keyword evidence="2" id="KW-0805">Transcription regulation</keyword>
<evidence type="ECO:0000313" key="7">
    <source>
        <dbReference type="EMBL" id="QQR31853.1"/>
    </source>
</evidence>
<evidence type="ECO:0000256" key="2">
    <source>
        <dbReference type="ARBA" id="ARBA00023015"/>
    </source>
</evidence>
<evidence type="ECO:0000256" key="1">
    <source>
        <dbReference type="ARBA" id="ARBA00009437"/>
    </source>
</evidence>
<dbReference type="InterPro" id="IPR036390">
    <property type="entry name" value="WH_DNA-bd_sf"/>
</dbReference>
<dbReference type="AlphaFoldDB" id="A0A1Z2XVS0"/>
<dbReference type="Gene3D" id="1.10.10.10">
    <property type="entry name" value="Winged helix-like DNA-binding domain superfamily/Winged helix DNA-binding domain"/>
    <property type="match status" value="1"/>
</dbReference>
<dbReference type="EMBL" id="CP065321">
    <property type="protein sequence ID" value="QQR31853.1"/>
    <property type="molecule type" value="Genomic_DNA"/>
</dbReference>
<keyword evidence="4" id="KW-0804">Transcription</keyword>
<dbReference type="EMBL" id="CP021422">
    <property type="protein sequence ID" value="ASB42558.1"/>
    <property type="molecule type" value="Genomic_DNA"/>
</dbReference>
<dbReference type="PROSITE" id="PS50931">
    <property type="entry name" value="HTH_LYSR"/>
    <property type="match status" value="1"/>
</dbReference>
<evidence type="ECO:0000256" key="3">
    <source>
        <dbReference type="ARBA" id="ARBA00023125"/>
    </source>
</evidence>
<dbReference type="SUPFAM" id="SSF46785">
    <property type="entry name" value="Winged helix' DNA-binding domain"/>
    <property type="match status" value="1"/>
</dbReference>
<reference evidence="6" key="1">
    <citation type="journal article" date="2017" name="Genome Announc.">
        <title>High-Quality Whole-Genome Sequences of the Oligo-Mouse-Microbiota Bacterial Community.</title>
        <authorList>
            <person name="Garzetti D."/>
            <person name="Brugiroux S."/>
            <person name="Bunk B."/>
            <person name="Pukall R."/>
            <person name="McCoy K.D."/>
            <person name="Macpherson A.J."/>
            <person name="Stecher B."/>
        </authorList>
    </citation>
    <scope>NUCLEOTIDE SEQUENCE</scope>
    <source>
        <strain evidence="6">KB18</strain>
    </source>
</reference>
<comment type="similarity">
    <text evidence="1">Belongs to the LysR transcriptional regulatory family.</text>
</comment>
<proteinExistence type="inferred from homology"/>
<gene>
    <name evidence="6" type="ORF">ADH66_19070</name>
    <name evidence="7" type="ORF">I5Q82_09500</name>
</gene>
<dbReference type="SUPFAM" id="SSF53850">
    <property type="entry name" value="Periplasmic binding protein-like II"/>
    <property type="match status" value="1"/>
</dbReference>
<dbReference type="FunFam" id="1.10.10.10:FF:000001">
    <property type="entry name" value="LysR family transcriptional regulator"/>
    <property type="match status" value="1"/>
</dbReference>
<reference evidence="8" key="2">
    <citation type="submission" date="2017-05" db="EMBL/GenBank/DDBJ databases">
        <title>Improved OligoMM genomes.</title>
        <authorList>
            <person name="Garzetti D."/>
        </authorList>
    </citation>
    <scope>NUCLEOTIDE SEQUENCE [LARGE SCALE GENOMIC DNA]</scope>
    <source>
        <strain evidence="8">KB18</strain>
    </source>
</reference>
<evidence type="ECO:0000313" key="6">
    <source>
        <dbReference type="EMBL" id="ASB42558.1"/>
    </source>
</evidence>
<dbReference type="InterPro" id="IPR005119">
    <property type="entry name" value="LysR_subst-bd"/>
</dbReference>
<dbReference type="GO" id="GO:0003677">
    <property type="term" value="F:DNA binding"/>
    <property type="evidence" value="ECO:0007669"/>
    <property type="project" value="UniProtKB-KW"/>
</dbReference>
<dbReference type="InterPro" id="IPR000847">
    <property type="entry name" value="LysR_HTH_N"/>
</dbReference>
<evidence type="ECO:0000313" key="9">
    <source>
        <dbReference type="Proteomes" id="UP000596035"/>
    </source>
</evidence>
<dbReference type="Pfam" id="PF00126">
    <property type="entry name" value="HTH_1"/>
    <property type="match status" value="1"/>
</dbReference>
<dbReference type="PRINTS" id="PR00039">
    <property type="entry name" value="HTHLYSR"/>
</dbReference>
<dbReference type="Pfam" id="PF03466">
    <property type="entry name" value="LysR_substrate"/>
    <property type="match status" value="1"/>
</dbReference>
<dbReference type="Proteomes" id="UP000196710">
    <property type="component" value="Chromosome"/>
</dbReference>
<name>A0A1Z2XVS0_9FIRM</name>
<reference evidence="7 9" key="3">
    <citation type="submission" date="2020-11" db="EMBL/GenBank/DDBJ databases">
        <title>Closed and high quality bacterial genomes of the OMM12 community.</title>
        <authorList>
            <person name="Marbouty M."/>
            <person name="Lamy-Besnier Q."/>
            <person name="Debarbieux L."/>
            <person name="Koszul R."/>
        </authorList>
    </citation>
    <scope>NUCLEOTIDE SEQUENCE [LARGE SCALE GENOMIC DNA]</scope>
    <source>
        <strain evidence="7 9">KB18</strain>
    </source>
</reference>
<dbReference type="PANTHER" id="PTHR30346">
    <property type="entry name" value="TRANSCRIPTIONAL DUAL REGULATOR HCAR-RELATED"/>
    <property type="match status" value="1"/>
</dbReference>
<evidence type="ECO:0000313" key="8">
    <source>
        <dbReference type="Proteomes" id="UP000196710"/>
    </source>
</evidence>
<dbReference type="Proteomes" id="UP000596035">
    <property type="component" value="Chromosome"/>
</dbReference>
<dbReference type="CDD" id="cd05466">
    <property type="entry name" value="PBP2_LTTR_substrate"/>
    <property type="match status" value="1"/>
</dbReference>
<feature type="domain" description="HTH lysR-type" evidence="5">
    <location>
        <begin position="1"/>
        <end position="58"/>
    </location>
</feature>
<keyword evidence="8" id="KW-1185">Reference proteome</keyword>
<organism evidence="7 9">
    <name type="scientific">Acutalibacter muris</name>
    <dbReference type="NCBI Taxonomy" id="1796620"/>
    <lineage>
        <taxon>Bacteria</taxon>
        <taxon>Bacillati</taxon>
        <taxon>Bacillota</taxon>
        <taxon>Clostridia</taxon>
        <taxon>Eubacteriales</taxon>
        <taxon>Acutalibacteraceae</taxon>
        <taxon>Acutalibacter</taxon>
    </lineage>
</organism>
<dbReference type="RefSeq" id="WP_066537536.1">
    <property type="nucleotide sequence ID" value="NZ_CP021422.1"/>
</dbReference>
<dbReference type="Gene3D" id="3.40.190.290">
    <property type="match status" value="1"/>
</dbReference>
<keyword evidence="3" id="KW-0238">DNA-binding</keyword>
<evidence type="ECO:0000256" key="4">
    <source>
        <dbReference type="ARBA" id="ARBA00023163"/>
    </source>
</evidence>